<dbReference type="RefSeq" id="WP_045357552.1">
    <property type="nucleotide sequence ID" value="NZ_CAXOGC010000038.1"/>
</dbReference>
<name>A0A6G4MJJ6_9ENTR</name>
<dbReference type="AlphaFoldDB" id="A0A6G4MJJ6"/>
<evidence type="ECO:0000313" key="1">
    <source>
        <dbReference type="EMBL" id="NGF41348.1"/>
    </source>
</evidence>
<reference evidence="1" key="1">
    <citation type="submission" date="2020-02" db="EMBL/GenBank/DDBJ databases">
        <title>WGS of Carbapenem-Resistant Enterobacteriaceae.</title>
        <authorList>
            <person name="Tokajian S."/>
            <person name="El Chaar M."/>
            <person name="El Khoury M."/>
        </authorList>
    </citation>
    <scope>NUCLEOTIDE SEQUENCE</scope>
    <source>
        <strain evidence="1">EHM_71</strain>
    </source>
</reference>
<accession>A0A6G4MJJ6</accession>
<protein>
    <submittedName>
        <fullName evidence="1">Protein ninY</fullName>
    </submittedName>
</protein>
<organism evidence="1">
    <name type="scientific">Enterobacter hormaechei</name>
    <dbReference type="NCBI Taxonomy" id="158836"/>
    <lineage>
        <taxon>Bacteria</taxon>
        <taxon>Pseudomonadati</taxon>
        <taxon>Pseudomonadota</taxon>
        <taxon>Gammaproteobacteria</taxon>
        <taxon>Enterobacterales</taxon>
        <taxon>Enterobacteriaceae</taxon>
        <taxon>Enterobacter</taxon>
        <taxon>Enterobacter cloacae complex</taxon>
    </lineage>
</organism>
<sequence>MSKIQYPMTTAAVFDDVVYPIHLDGAHQIEREVSGAINWFCRWNNEEKAVVKAHVLFSCWGLYLTYEQLMAEAA</sequence>
<comment type="caution">
    <text evidence="1">The sequence shown here is derived from an EMBL/GenBank/DDBJ whole genome shotgun (WGS) entry which is preliminary data.</text>
</comment>
<dbReference type="EMBL" id="JAAJRM010000001">
    <property type="protein sequence ID" value="NGF41348.1"/>
    <property type="molecule type" value="Genomic_DNA"/>
</dbReference>
<gene>
    <name evidence="1" type="ORF">G5635_02840</name>
</gene>
<proteinExistence type="predicted"/>